<reference evidence="2" key="1">
    <citation type="journal article" date="2014" name="Int. J. Syst. Evol. Microbiol.">
        <title>Complete genome sequence of Corynebacterium casei LMG S-19264T (=DSM 44701T), isolated from a smear-ripened cheese.</title>
        <authorList>
            <consortium name="US DOE Joint Genome Institute (JGI-PGF)"/>
            <person name="Walter F."/>
            <person name="Albersmeier A."/>
            <person name="Kalinowski J."/>
            <person name="Ruckert C."/>
        </authorList>
    </citation>
    <scope>NUCLEOTIDE SEQUENCE</scope>
    <source>
        <strain evidence="2">KCTC 32513</strain>
    </source>
</reference>
<feature type="domain" description="Aminoglycoside phosphotransferase" evidence="1">
    <location>
        <begin position="74"/>
        <end position="225"/>
    </location>
</feature>
<accession>A0A8J3CRE3</accession>
<evidence type="ECO:0000313" key="3">
    <source>
        <dbReference type="Proteomes" id="UP000634004"/>
    </source>
</evidence>
<dbReference type="Gene3D" id="3.90.1200.10">
    <property type="match status" value="1"/>
</dbReference>
<keyword evidence="3" id="KW-1185">Reference proteome</keyword>
<sequence>MFGENLEMDRDVNDWVAAKFPDAKLSLVVEHPWAKTWRLLSNDQTYFLKQISNAGRLRTSSAVNIAKSFSDIVPRVVEASEELSILAVKDHGGKELRSRTANMALVLPTYARLQAKAIVSNFNADSLPKIQMSALYDALLEFLDSERTGDLREFVPASKFLGSSSARHFHRLFATLRPTLEPHLLKAELLPKTINHCDLRPPNMAKRKDGSIAIFDWDDACWGPAGLSLHAQFSGCVRPHIALNADLSKDHTRSVLEDRDSIDAYITPFVEQSIITAEEMRAHLTWAIVAGALYYVVNFKNYETPKSAARKVIGKNITKRLNSVLDVLDLVAQSDAGEAKRIAETYFSCSQWNRLEQLTKAYGDSLLDLPKLNDTALEESRKPDVFPAITFSDKERECGVCTPDNARLAAKIYREQGAVLLKNALNRTMIEECKEHLFERYGEYFQDKRPKDSLRVGNKRFMITLALAGPLSQPEIFAPPTVMPILERLLSNKLILGSLVAVTSLPGAKTQSRHRDHHALFPEENITPPPFATSVMIPLIEMNEEVGVTRLFKGTHLQPTDVANTMPAQDPVVPVGSCFLMDYRVQHRGMANVSSNKIRPVITLVFQRPWFRDYVNYDNQDRMIISQQDRDAVPQEYRRLLDWK</sequence>
<protein>
    <recommendedName>
        <fullName evidence="1">Aminoglycoside phosphotransferase domain-containing protein</fullName>
    </recommendedName>
</protein>
<dbReference type="EMBL" id="BMZH01000003">
    <property type="protein sequence ID" value="GHA90147.1"/>
    <property type="molecule type" value="Genomic_DNA"/>
</dbReference>
<dbReference type="Proteomes" id="UP000634004">
    <property type="component" value="Unassembled WGS sequence"/>
</dbReference>
<evidence type="ECO:0000259" key="1">
    <source>
        <dbReference type="Pfam" id="PF01636"/>
    </source>
</evidence>
<dbReference type="AlphaFoldDB" id="A0A8J3CRE3"/>
<dbReference type="InterPro" id="IPR011009">
    <property type="entry name" value="Kinase-like_dom_sf"/>
</dbReference>
<comment type="caution">
    <text evidence="2">The sequence shown here is derived from an EMBL/GenBank/DDBJ whole genome shotgun (WGS) entry which is preliminary data.</text>
</comment>
<dbReference type="RefSeq" id="WP_189496357.1">
    <property type="nucleotide sequence ID" value="NZ_BMZH01000003.1"/>
</dbReference>
<dbReference type="Pfam" id="PF05721">
    <property type="entry name" value="PhyH"/>
    <property type="match status" value="1"/>
</dbReference>
<dbReference type="SUPFAM" id="SSF51197">
    <property type="entry name" value="Clavaminate synthase-like"/>
    <property type="match status" value="1"/>
</dbReference>
<name>A0A8J3CRE3_9PROT</name>
<dbReference type="Pfam" id="PF01636">
    <property type="entry name" value="APH"/>
    <property type="match status" value="1"/>
</dbReference>
<proteinExistence type="predicted"/>
<dbReference type="InterPro" id="IPR008775">
    <property type="entry name" value="Phytyl_CoA_dOase-like"/>
</dbReference>
<dbReference type="PANTHER" id="PTHR37563">
    <property type="entry name" value="PHYTANOYL-COA DIOXYGENASE FAMILY PROTEIN (AFU_ORTHOLOGUE AFUA_2G03330)"/>
    <property type="match status" value="1"/>
</dbReference>
<dbReference type="GO" id="GO:0016706">
    <property type="term" value="F:2-oxoglutarate-dependent dioxygenase activity"/>
    <property type="evidence" value="ECO:0007669"/>
    <property type="project" value="UniProtKB-ARBA"/>
</dbReference>
<dbReference type="Gene3D" id="2.60.120.620">
    <property type="entry name" value="q2cbj1_9rhob like domain"/>
    <property type="match status" value="1"/>
</dbReference>
<dbReference type="InterPro" id="IPR002575">
    <property type="entry name" value="Aminoglycoside_PTrfase"/>
</dbReference>
<organism evidence="2 3">
    <name type="scientific">Algimonas arctica</name>
    <dbReference type="NCBI Taxonomy" id="1479486"/>
    <lineage>
        <taxon>Bacteria</taxon>
        <taxon>Pseudomonadati</taxon>
        <taxon>Pseudomonadota</taxon>
        <taxon>Alphaproteobacteria</taxon>
        <taxon>Maricaulales</taxon>
        <taxon>Robiginitomaculaceae</taxon>
        <taxon>Algimonas</taxon>
    </lineage>
</organism>
<reference evidence="2" key="2">
    <citation type="submission" date="2020-09" db="EMBL/GenBank/DDBJ databases">
        <authorList>
            <person name="Sun Q."/>
            <person name="Kim S."/>
        </authorList>
    </citation>
    <scope>NUCLEOTIDE SEQUENCE</scope>
    <source>
        <strain evidence="2">KCTC 32513</strain>
    </source>
</reference>
<dbReference type="SUPFAM" id="SSF56112">
    <property type="entry name" value="Protein kinase-like (PK-like)"/>
    <property type="match status" value="1"/>
</dbReference>
<dbReference type="InterPro" id="IPR051961">
    <property type="entry name" value="Fungal_Metabolite_Diox"/>
</dbReference>
<gene>
    <name evidence="2" type="ORF">GCM10009069_11650</name>
</gene>
<evidence type="ECO:0000313" key="2">
    <source>
        <dbReference type="EMBL" id="GHA90147.1"/>
    </source>
</evidence>
<dbReference type="PANTHER" id="PTHR37563:SF2">
    <property type="entry name" value="PHYTANOYL-COA DIOXYGENASE FAMILY PROTEIN (AFU_ORTHOLOGUE AFUA_2G03330)"/>
    <property type="match status" value="1"/>
</dbReference>